<feature type="transmembrane region" description="Helical" evidence="1">
    <location>
        <begin position="12"/>
        <end position="37"/>
    </location>
</feature>
<dbReference type="EMBL" id="JANTOO010000010">
    <property type="protein sequence ID" value="MCS1396229.1"/>
    <property type="molecule type" value="Genomic_DNA"/>
</dbReference>
<keyword evidence="1" id="KW-0472">Membrane</keyword>
<evidence type="ECO:0000313" key="3">
    <source>
        <dbReference type="Proteomes" id="UP001525021"/>
    </source>
</evidence>
<sequence>MITGDKHFEEEIILILGFEMIANTPTLAAPLAIGVFVHDEFIKKDVHPLMDRNYLCVPIRALASLVGY</sequence>
<dbReference type="Proteomes" id="UP001525021">
    <property type="component" value="Unassembled WGS sequence"/>
</dbReference>
<reference evidence="2 3" key="1">
    <citation type="submission" date="2022-08" db="EMBL/GenBank/DDBJ databases">
        <title>Lysinibacillus sequencing.</title>
        <authorList>
            <person name="Dunlap C."/>
        </authorList>
    </citation>
    <scope>NUCLEOTIDE SEQUENCE [LARGE SCALE GENOMIC DNA]</scope>
    <source>
        <strain evidence="2 3">PB211</strain>
    </source>
</reference>
<keyword evidence="3" id="KW-1185">Reference proteome</keyword>
<dbReference type="RefSeq" id="WP_012294473.1">
    <property type="nucleotide sequence ID" value="NZ_JANTOO010000010.1"/>
</dbReference>
<comment type="caution">
    <text evidence="2">The sequence shown here is derived from an EMBL/GenBank/DDBJ whole genome shotgun (WGS) entry which is preliminary data.</text>
</comment>
<keyword evidence="1" id="KW-0812">Transmembrane</keyword>
<accession>A0ABT2DN74</accession>
<keyword evidence="1" id="KW-1133">Transmembrane helix</keyword>
<organism evidence="2 3">
    <name type="scientific">Lysinibacillus pinottii</name>
    <dbReference type="NCBI Taxonomy" id="2973932"/>
    <lineage>
        <taxon>Bacteria</taxon>
        <taxon>Bacillati</taxon>
        <taxon>Bacillota</taxon>
        <taxon>Bacilli</taxon>
        <taxon>Bacillales</taxon>
        <taxon>Bacillaceae</taxon>
        <taxon>Lysinibacillus</taxon>
    </lineage>
</organism>
<protein>
    <submittedName>
        <fullName evidence="2">Uncharacterized protein</fullName>
    </submittedName>
</protein>
<gene>
    <name evidence="2" type="ORF">NXZ79_09295</name>
</gene>
<evidence type="ECO:0000313" key="2">
    <source>
        <dbReference type="EMBL" id="MCS1396229.1"/>
    </source>
</evidence>
<evidence type="ECO:0000256" key="1">
    <source>
        <dbReference type="SAM" id="Phobius"/>
    </source>
</evidence>
<name>A0ABT2DN74_9BACI</name>
<proteinExistence type="predicted"/>